<dbReference type="SUPFAM" id="SSF54001">
    <property type="entry name" value="Cysteine proteinases"/>
    <property type="match status" value="1"/>
</dbReference>
<dbReference type="Proteomes" id="UP000253941">
    <property type="component" value="Unassembled WGS sequence"/>
</dbReference>
<dbReference type="AlphaFoldDB" id="A0A369TD55"/>
<dbReference type="Gene3D" id="3.10.620.30">
    <property type="match status" value="1"/>
</dbReference>
<protein>
    <submittedName>
        <fullName evidence="2">Transglutaminase family protein</fullName>
    </submittedName>
</protein>
<accession>A0A369TD55</accession>
<feature type="domain" description="Transglutaminase-like" evidence="1">
    <location>
        <begin position="160"/>
        <end position="220"/>
    </location>
</feature>
<sequence length="278" mass="30952">MRYQVGCILEYQVSTPSTFIMNIGVARTRHQSAEWEDLRITPEVQRDFHEDPATGNRYHRFVAPVCHLSLRYTALVEHAPDVQDPAAIPAVPPERLPLETLPYLLPSRYCQSDHLMRLAHREFGGISPGYPQVQAICEWIAANVDYLAGSTGSLTSAFDTATQRVGVCRDFAHLGIAFCRAINIPARFVSGYAHNLRPPDFHAMFEAWLGDRWYLFDPTRQVSPMGMVRIGTGRDAADVSFALIIGPAVMTYMQVYAEPADGDAVEAERPTNLAITTA</sequence>
<comment type="caution">
    <text evidence="2">The sequence shown here is derived from an EMBL/GenBank/DDBJ whole genome shotgun (WGS) entry which is preliminary data.</text>
</comment>
<gene>
    <name evidence="2" type="ORF">DRB17_04790</name>
</gene>
<dbReference type="Pfam" id="PF01841">
    <property type="entry name" value="Transglut_core"/>
    <property type="match status" value="1"/>
</dbReference>
<dbReference type="InterPro" id="IPR038765">
    <property type="entry name" value="Papain-like_cys_pep_sf"/>
</dbReference>
<evidence type="ECO:0000313" key="2">
    <source>
        <dbReference type="EMBL" id="RDD63218.1"/>
    </source>
</evidence>
<reference evidence="2 3" key="1">
    <citation type="submission" date="2018-07" db="EMBL/GenBank/DDBJ databases">
        <title>Venubactetium sediminum gen. nov., sp. nov., isolated from a marine solar saltern.</title>
        <authorList>
            <person name="Wang S."/>
        </authorList>
    </citation>
    <scope>NUCLEOTIDE SEQUENCE [LARGE SCALE GENOMIC DNA]</scope>
    <source>
        <strain evidence="2 3">WD2A32</strain>
    </source>
</reference>
<evidence type="ECO:0000313" key="3">
    <source>
        <dbReference type="Proteomes" id="UP000253941"/>
    </source>
</evidence>
<dbReference type="PANTHER" id="PTHR33490">
    <property type="entry name" value="BLR5614 PROTEIN-RELATED"/>
    <property type="match status" value="1"/>
</dbReference>
<dbReference type="Pfam" id="PF21295">
    <property type="entry name" value="Bact_transglu_N_2"/>
    <property type="match status" value="1"/>
</dbReference>
<dbReference type="EMBL" id="QPMH01000003">
    <property type="protein sequence ID" value="RDD63218.1"/>
    <property type="molecule type" value="Genomic_DNA"/>
</dbReference>
<dbReference type="InterPro" id="IPR048930">
    <property type="entry name" value="Bact_transglu_N_2"/>
</dbReference>
<dbReference type="Gene3D" id="2.60.40.2250">
    <property type="match status" value="1"/>
</dbReference>
<organism evidence="2 3">
    <name type="scientific">Ferruginivarius sediminum</name>
    <dbReference type="NCBI Taxonomy" id="2661937"/>
    <lineage>
        <taxon>Bacteria</taxon>
        <taxon>Pseudomonadati</taxon>
        <taxon>Pseudomonadota</taxon>
        <taxon>Alphaproteobacteria</taxon>
        <taxon>Rhodospirillales</taxon>
        <taxon>Rhodospirillaceae</taxon>
        <taxon>Ferruginivarius</taxon>
    </lineage>
</organism>
<proteinExistence type="predicted"/>
<evidence type="ECO:0000259" key="1">
    <source>
        <dbReference type="SMART" id="SM00460"/>
    </source>
</evidence>
<dbReference type="SMART" id="SM00460">
    <property type="entry name" value="TGc"/>
    <property type="match status" value="1"/>
</dbReference>
<keyword evidence="3" id="KW-1185">Reference proteome</keyword>
<name>A0A369TD55_9PROT</name>
<dbReference type="PANTHER" id="PTHR33490:SF12">
    <property type="entry name" value="BLL5557 PROTEIN"/>
    <property type="match status" value="1"/>
</dbReference>
<dbReference type="InterPro" id="IPR002931">
    <property type="entry name" value="Transglutaminase-like"/>
</dbReference>